<keyword evidence="1" id="KW-0472">Membrane</keyword>
<keyword evidence="1" id="KW-0812">Transmembrane</keyword>
<dbReference type="AlphaFoldDB" id="A0A853CCQ8"/>
<accession>A0A853CCQ8</accession>
<evidence type="ECO:0000313" key="2">
    <source>
        <dbReference type="EMBL" id="NYJ05554.1"/>
    </source>
</evidence>
<dbReference type="EMBL" id="JACBZT010000001">
    <property type="protein sequence ID" value="NYJ05554.1"/>
    <property type="molecule type" value="Genomic_DNA"/>
</dbReference>
<keyword evidence="1" id="KW-1133">Transmembrane helix</keyword>
<feature type="transmembrane region" description="Helical" evidence="1">
    <location>
        <begin position="114"/>
        <end position="136"/>
    </location>
</feature>
<gene>
    <name evidence="2" type="ORF">GGQ55_001832</name>
</gene>
<dbReference type="Proteomes" id="UP000541969">
    <property type="component" value="Unassembled WGS sequence"/>
</dbReference>
<comment type="caution">
    <text evidence="2">The sequence shown here is derived from an EMBL/GenBank/DDBJ whole genome shotgun (WGS) entry which is preliminary data.</text>
</comment>
<keyword evidence="3" id="KW-1185">Reference proteome</keyword>
<proteinExistence type="predicted"/>
<organism evidence="2 3">
    <name type="scientific">Petropleomorpha daqingensis</name>
    <dbReference type="NCBI Taxonomy" id="2026353"/>
    <lineage>
        <taxon>Bacteria</taxon>
        <taxon>Bacillati</taxon>
        <taxon>Actinomycetota</taxon>
        <taxon>Actinomycetes</taxon>
        <taxon>Geodermatophilales</taxon>
        <taxon>Geodermatophilaceae</taxon>
        <taxon>Petropleomorpha</taxon>
    </lineage>
</organism>
<sequence>MNPSFLRPLGLAVAPLTVVSLGLAVVAGTTASGAAVEASPFAIASSALLLLALLGIAATGLAAVAAGRTLVAPGLAVLGAVLVAGGGWASLFVLPDLADRAPRLLSSGQLSGVTVGYVASYAILAIGWLATGIVLARARVVPVWLGVLLAVGGAATMVPAPEPLRLLILSVGVSLAAHRLAAPARTAVTA</sequence>
<evidence type="ECO:0000256" key="1">
    <source>
        <dbReference type="SAM" id="Phobius"/>
    </source>
</evidence>
<feature type="transmembrane region" description="Helical" evidence="1">
    <location>
        <begin position="43"/>
        <end position="64"/>
    </location>
</feature>
<feature type="transmembrane region" description="Helical" evidence="1">
    <location>
        <begin position="71"/>
        <end position="94"/>
    </location>
</feature>
<dbReference type="RefSeq" id="WP_179716192.1">
    <property type="nucleotide sequence ID" value="NZ_JACBZT010000001.1"/>
</dbReference>
<protein>
    <submittedName>
        <fullName evidence="2">Uncharacterized protein</fullName>
    </submittedName>
</protein>
<name>A0A853CCQ8_9ACTN</name>
<feature type="transmembrane region" description="Helical" evidence="1">
    <location>
        <begin position="143"/>
        <end position="160"/>
    </location>
</feature>
<evidence type="ECO:0000313" key="3">
    <source>
        <dbReference type="Proteomes" id="UP000541969"/>
    </source>
</evidence>
<reference evidence="2 3" key="1">
    <citation type="submission" date="2020-07" db="EMBL/GenBank/DDBJ databases">
        <title>Sequencing the genomes of 1000 actinobacteria strains.</title>
        <authorList>
            <person name="Klenk H.-P."/>
        </authorList>
    </citation>
    <scope>NUCLEOTIDE SEQUENCE [LARGE SCALE GENOMIC DNA]</scope>
    <source>
        <strain evidence="2 3">DSM 104001</strain>
    </source>
</reference>